<name>A0A939GF98_9BACT</name>
<gene>
    <name evidence="1" type="ORF">J2I47_02770</name>
</gene>
<dbReference type="Proteomes" id="UP000664034">
    <property type="component" value="Unassembled WGS sequence"/>
</dbReference>
<evidence type="ECO:0000313" key="2">
    <source>
        <dbReference type="Proteomes" id="UP000664034"/>
    </source>
</evidence>
<dbReference type="EMBL" id="JAFMYV010000001">
    <property type="protein sequence ID" value="MBO0935462.1"/>
    <property type="molecule type" value="Genomic_DNA"/>
</dbReference>
<comment type="caution">
    <text evidence="1">The sequence shown here is derived from an EMBL/GenBank/DDBJ whole genome shotgun (WGS) entry which is preliminary data.</text>
</comment>
<evidence type="ECO:0000313" key="1">
    <source>
        <dbReference type="EMBL" id="MBO0935462.1"/>
    </source>
</evidence>
<organism evidence="1 2">
    <name type="scientific">Fibrella rubiginis</name>
    <dbReference type="NCBI Taxonomy" id="2817060"/>
    <lineage>
        <taxon>Bacteria</taxon>
        <taxon>Pseudomonadati</taxon>
        <taxon>Bacteroidota</taxon>
        <taxon>Cytophagia</taxon>
        <taxon>Cytophagales</taxon>
        <taxon>Spirosomataceae</taxon>
        <taxon>Fibrella</taxon>
    </lineage>
</organism>
<sequence length="76" mass="8901">MKFVTFHHTRRLPRFWWGVASLFDFTGSMASIITDDLKHQTVEEALRSDAMRIAQDVRRVYDQEVIKIGDLESCDI</sequence>
<reference evidence="1" key="1">
    <citation type="submission" date="2021-03" db="EMBL/GenBank/DDBJ databases">
        <title>Fibrella sp. HMF5335 genome sequencing and assembly.</title>
        <authorList>
            <person name="Kang H."/>
            <person name="Kim H."/>
            <person name="Bae S."/>
            <person name="Joh K."/>
        </authorList>
    </citation>
    <scope>NUCLEOTIDE SEQUENCE</scope>
    <source>
        <strain evidence="1">HMF5335</strain>
    </source>
</reference>
<proteinExistence type="predicted"/>
<dbReference type="AlphaFoldDB" id="A0A939GF98"/>
<protein>
    <submittedName>
        <fullName evidence="1">Uncharacterized protein</fullName>
    </submittedName>
</protein>
<accession>A0A939GF98</accession>
<keyword evidence="2" id="KW-1185">Reference proteome</keyword>
<dbReference type="RefSeq" id="WP_207363013.1">
    <property type="nucleotide sequence ID" value="NZ_JAFMYV010000001.1"/>
</dbReference>